<sequence length="95" mass="10810">MLGVSGRRWLVSGRLRRDSRALEWQVTVQMCGEMASVRVMRRSGRAGSVGVLETAQVLRVFWMRVVDCASPVGVRAQLLWACRGRRRAVRLRARL</sequence>
<organism evidence="1 2">
    <name type="scientific">Kribbella karoonensis</name>
    <dbReference type="NCBI Taxonomy" id="324851"/>
    <lineage>
        <taxon>Bacteria</taxon>
        <taxon>Bacillati</taxon>
        <taxon>Actinomycetota</taxon>
        <taxon>Actinomycetes</taxon>
        <taxon>Propionibacteriales</taxon>
        <taxon>Kribbellaceae</taxon>
        <taxon>Kribbella</taxon>
    </lineage>
</organism>
<evidence type="ECO:0000313" key="1">
    <source>
        <dbReference type="EMBL" id="GAA1607472.1"/>
    </source>
</evidence>
<accession>A0ABN2EHB0</accession>
<gene>
    <name evidence="1" type="ORF">GCM10009742_66860</name>
</gene>
<name>A0ABN2EHB0_9ACTN</name>
<protein>
    <submittedName>
        <fullName evidence="1">Uncharacterized protein</fullName>
    </submittedName>
</protein>
<dbReference type="Proteomes" id="UP001500190">
    <property type="component" value="Unassembled WGS sequence"/>
</dbReference>
<reference evidence="1 2" key="1">
    <citation type="journal article" date="2019" name="Int. J. Syst. Evol. Microbiol.">
        <title>The Global Catalogue of Microorganisms (GCM) 10K type strain sequencing project: providing services to taxonomists for standard genome sequencing and annotation.</title>
        <authorList>
            <consortium name="The Broad Institute Genomics Platform"/>
            <consortium name="The Broad Institute Genome Sequencing Center for Infectious Disease"/>
            <person name="Wu L."/>
            <person name="Ma J."/>
        </authorList>
    </citation>
    <scope>NUCLEOTIDE SEQUENCE [LARGE SCALE GENOMIC DNA]</scope>
    <source>
        <strain evidence="1 2">JCM 14304</strain>
    </source>
</reference>
<dbReference type="EMBL" id="BAAAND010000012">
    <property type="protein sequence ID" value="GAA1607472.1"/>
    <property type="molecule type" value="Genomic_DNA"/>
</dbReference>
<keyword evidence="2" id="KW-1185">Reference proteome</keyword>
<evidence type="ECO:0000313" key="2">
    <source>
        <dbReference type="Proteomes" id="UP001500190"/>
    </source>
</evidence>
<proteinExistence type="predicted"/>
<comment type="caution">
    <text evidence="1">The sequence shown here is derived from an EMBL/GenBank/DDBJ whole genome shotgun (WGS) entry which is preliminary data.</text>
</comment>